<dbReference type="SUPFAM" id="SSF53335">
    <property type="entry name" value="S-adenosyl-L-methionine-dependent methyltransferases"/>
    <property type="match status" value="1"/>
</dbReference>
<comment type="caution">
    <text evidence="2">The sequence shown here is derived from an EMBL/GenBank/DDBJ whole genome shotgun (WGS) entry which is preliminary data.</text>
</comment>
<feature type="compositionally biased region" description="Basic residues" evidence="1">
    <location>
        <begin position="1"/>
        <end position="13"/>
    </location>
</feature>
<dbReference type="CDD" id="cd02440">
    <property type="entry name" value="AdoMet_MTases"/>
    <property type="match status" value="1"/>
</dbReference>
<feature type="region of interest" description="Disordered" evidence="1">
    <location>
        <begin position="1"/>
        <end position="20"/>
    </location>
</feature>
<evidence type="ECO:0000313" key="3">
    <source>
        <dbReference type="Proteomes" id="UP001172673"/>
    </source>
</evidence>
<dbReference type="EMBL" id="JAPDRK010000005">
    <property type="protein sequence ID" value="KAJ9612054.1"/>
    <property type="molecule type" value="Genomic_DNA"/>
</dbReference>
<accession>A0AA38XFE2</accession>
<sequence>MAEGHHHHHHHHEGHHENHIHGHADNEAFTEANRLHWNDFASKYSSEQWQKDLLNAVTGFIHQHVNWIGVDFIDPSTMFEKPSPSGGTDRKVRVLDYACGPGTITHALGSRATEYVGVDLSENMVQAYNLRFNPDPNTSTEADDKQDETLTAHAVVGNLLDANNPSPEPLSSPEFFNFDLVVVGLGFHHFPDIPLATARLVERLKPSGVFLILDFVTHAMDESSLVQQSKHTVAHAGFSETELKAYFEGAGLSEFEIVRLDGEVSLRGTSRRQPFLARGRKA</sequence>
<reference evidence="2" key="1">
    <citation type="submission" date="2022-10" db="EMBL/GenBank/DDBJ databases">
        <title>Culturing micro-colonial fungi from biological soil crusts in the Mojave desert and describing Neophaeococcomyces mojavensis, and introducing the new genera and species Taxawa tesnikishii.</title>
        <authorList>
            <person name="Kurbessoian T."/>
            <person name="Stajich J.E."/>
        </authorList>
    </citation>
    <scope>NUCLEOTIDE SEQUENCE</scope>
    <source>
        <strain evidence="2">TK_41</strain>
    </source>
</reference>
<evidence type="ECO:0000313" key="2">
    <source>
        <dbReference type="EMBL" id="KAJ9612054.1"/>
    </source>
</evidence>
<dbReference type="Pfam" id="PF13489">
    <property type="entry name" value="Methyltransf_23"/>
    <property type="match status" value="1"/>
</dbReference>
<gene>
    <name evidence="2" type="ORF">H2200_003649</name>
</gene>
<organism evidence="2 3">
    <name type="scientific">Cladophialophora chaetospira</name>
    <dbReference type="NCBI Taxonomy" id="386627"/>
    <lineage>
        <taxon>Eukaryota</taxon>
        <taxon>Fungi</taxon>
        <taxon>Dikarya</taxon>
        <taxon>Ascomycota</taxon>
        <taxon>Pezizomycotina</taxon>
        <taxon>Eurotiomycetes</taxon>
        <taxon>Chaetothyriomycetidae</taxon>
        <taxon>Chaetothyriales</taxon>
        <taxon>Herpotrichiellaceae</taxon>
        <taxon>Cladophialophora</taxon>
    </lineage>
</organism>
<dbReference type="Gene3D" id="3.40.50.150">
    <property type="entry name" value="Vaccinia Virus protein VP39"/>
    <property type="match status" value="1"/>
</dbReference>
<dbReference type="Proteomes" id="UP001172673">
    <property type="component" value="Unassembled WGS sequence"/>
</dbReference>
<protein>
    <recommendedName>
        <fullName evidence="4">S-adenosyl-L-methionine-dependent methyltransferase</fullName>
    </recommendedName>
</protein>
<dbReference type="PANTHER" id="PTHR43591">
    <property type="entry name" value="METHYLTRANSFERASE"/>
    <property type="match status" value="1"/>
</dbReference>
<proteinExistence type="predicted"/>
<evidence type="ECO:0000256" key="1">
    <source>
        <dbReference type="SAM" id="MobiDB-lite"/>
    </source>
</evidence>
<keyword evidence="3" id="KW-1185">Reference proteome</keyword>
<dbReference type="PANTHER" id="PTHR43591:SF108">
    <property type="entry name" value="S-ADENOSYL-L-METHIONINE-DEPENDENT METHYLTRANSFERASE"/>
    <property type="match status" value="1"/>
</dbReference>
<dbReference type="InterPro" id="IPR029063">
    <property type="entry name" value="SAM-dependent_MTases_sf"/>
</dbReference>
<evidence type="ECO:0008006" key="4">
    <source>
        <dbReference type="Google" id="ProtNLM"/>
    </source>
</evidence>
<name>A0AA38XFE2_9EURO</name>
<dbReference type="AlphaFoldDB" id="A0AA38XFE2"/>